<dbReference type="Pfam" id="PF01041">
    <property type="entry name" value="DegT_DnrJ_EryC1"/>
    <property type="match status" value="1"/>
</dbReference>
<gene>
    <name evidence="1" type="ORF">S06H3_20732</name>
</gene>
<organism evidence="1">
    <name type="scientific">marine sediment metagenome</name>
    <dbReference type="NCBI Taxonomy" id="412755"/>
    <lineage>
        <taxon>unclassified sequences</taxon>
        <taxon>metagenomes</taxon>
        <taxon>ecological metagenomes</taxon>
    </lineage>
</organism>
<dbReference type="SUPFAM" id="SSF53383">
    <property type="entry name" value="PLP-dependent transferases"/>
    <property type="match status" value="1"/>
</dbReference>
<protein>
    <recommendedName>
        <fullName evidence="2">DegT/DnrJ/EryC1/StrS aminotransferase family protein</fullName>
    </recommendedName>
</protein>
<dbReference type="Gene3D" id="3.40.640.10">
    <property type="entry name" value="Type I PLP-dependent aspartate aminotransferase-like (Major domain)"/>
    <property type="match status" value="1"/>
</dbReference>
<reference evidence="1" key="1">
    <citation type="journal article" date="2014" name="Front. Microbiol.">
        <title>High frequency of phylogenetically diverse reductive dehalogenase-homologous genes in deep subseafloor sedimentary metagenomes.</title>
        <authorList>
            <person name="Kawai M."/>
            <person name="Futagami T."/>
            <person name="Toyoda A."/>
            <person name="Takaki Y."/>
            <person name="Nishi S."/>
            <person name="Hori S."/>
            <person name="Arai W."/>
            <person name="Tsubouchi T."/>
            <person name="Morono Y."/>
            <person name="Uchiyama I."/>
            <person name="Ito T."/>
            <person name="Fujiyama A."/>
            <person name="Inagaki F."/>
            <person name="Takami H."/>
        </authorList>
    </citation>
    <scope>NUCLEOTIDE SEQUENCE</scope>
    <source>
        <strain evidence="1">Expedition CK06-06</strain>
    </source>
</reference>
<dbReference type="InterPro" id="IPR000653">
    <property type="entry name" value="DegT/StrS_aminotransferase"/>
</dbReference>
<evidence type="ECO:0000313" key="1">
    <source>
        <dbReference type="EMBL" id="GAI16086.1"/>
    </source>
</evidence>
<dbReference type="EMBL" id="BARV01010777">
    <property type="protein sequence ID" value="GAI16086.1"/>
    <property type="molecule type" value="Genomic_DNA"/>
</dbReference>
<feature type="non-terminal residue" evidence="1">
    <location>
        <position position="1"/>
    </location>
</feature>
<accession>X1MDD3</accession>
<evidence type="ECO:0008006" key="2">
    <source>
        <dbReference type="Google" id="ProtNLM"/>
    </source>
</evidence>
<proteinExistence type="predicted"/>
<sequence>DIESVIQVLKSGWITQGPKIKEFEEAIAEFVEAKYAVALSSGTAALHAAC</sequence>
<comment type="caution">
    <text evidence="1">The sequence shown here is derived from an EMBL/GenBank/DDBJ whole genome shotgun (WGS) entry which is preliminary data.</text>
</comment>
<dbReference type="InterPro" id="IPR015424">
    <property type="entry name" value="PyrdxlP-dep_Trfase"/>
</dbReference>
<dbReference type="InterPro" id="IPR015421">
    <property type="entry name" value="PyrdxlP-dep_Trfase_major"/>
</dbReference>
<name>X1MDD3_9ZZZZ</name>
<dbReference type="AlphaFoldDB" id="X1MDD3"/>